<proteinExistence type="predicted"/>
<dbReference type="GO" id="GO:0006749">
    <property type="term" value="P:glutathione metabolic process"/>
    <property type="evidence" value="ECO:0007669"/>
    <property type="project" value="TreeGrafter"/>
</dbReference>
<dbReference type="PANTHER" id="PTHR42943">
    <property type="entry name" value="GLUTATHIONE S-TRANSFERASE KAPPA"/>
    <property type="match status" value="1"/>
</dbReference>
<protein>
    <submittedName>
        <fullName evidence="2">BQ5605_C034g11264 protein</fullName>
    </submittedName>
</protein>
<sequence length="541" mass="60716">MALATSPTTGFTVPEVVFYFDVVCPYAFIASERLPDVIRFTGANVTWKPVVLGALYGMTQAPQGKDGSATDVYAPAKRALAAVDFQRESKRYGLPIKFHPDHPVRSVDAGRLLCAFPNEHRGTLAREIFRAYFFDNANISSRATLLRIARNLKLTSVATPTHAGPFSLSPTLSFQLDESVFSDVNREDQLRANTQEAFERGAFGVPSFYIPSREKLFWGQDRMVLLEAELISIKLNKPVESIRQLERLHPRCLRTGRESRKRHLKFWFDFSSPWSYLAWSQFERIQRESGPGLTIELVPFLLGALFKGIGTPMVPMESMSEARRKYNMQDLQDWNRYWTAVNAQEYPPIEGPSMAWPDEFPIRSVTALRVALLEVKSSYTNLMTKNKVLILSIIIPLQPKTIPCLFRAAWRHNRRISDDQVVVEVLTAAGFDGKTLVARSLAAKDQLRHNTEQAQALGLCGAPTFQFKDQLVFGGDRINVVQDLVLGWSVTSLVLSPERSKLKASVAGFAHFDCKLPSPPCLGKVRAFKLTLDIFGPLGCV</sequence>
<dbReference type="SUPFAM" id="SSF52833">
    <property type="entry name" value="Thioredoxin-like"/>
    <property type="match status" value="2"/>
</dbReference>
<dbReference type="Gene3D" id="3.40.30.10">
    <property type="entry name" value="Glutaredoxin"/>
    <property type="match status" value="2"/>
</dbReference>
<reference evidence="2 3" key="1">
    <citation type="submission" date="2016-11" db="EMBL/GenBank/DDBJ databases">
        <authorList>
            <person name="Jaros S."/>
            <person name="Januszkiewicz K."/>
            <person name="Wedrychowicz H."/>
        </authorList>
    </citation>
    <scope>NUCLEOTIDE SEQUENCE [LARGE SCALE GENOMIC DNA]</scope>
</reference>
<dbReference type="GO" id="GO:0005739">
    <property type="term" value="C:mitochondrion"/>
    <property type="evidence" value="ECO:0007669"/>
    <property type="project" value="TreeGrafter"/>
</dbReference>
<name>A0A2X0MGB8_9BASI</name>
<dbReference type="EMBL" id="FQNC01000065">
    <property type="protein sequence ID" value="SGY99062.1"/>
    <property type="molecule type" value="Genomic_DNA"/>
</dbReference>
<dbReference type="InterPro" id="IPR036249">
    <property type="entry name" value="Thioredoxin-like_sf"/>
</dbReference>
<dbReference type="Pfam" id="PF01323">
    <property type="entry name" value="DSBA"/>
    <property type="match status" value="3"/>
</dbReference>
<dbReference type="STRING" id="796604.A0A2X0MGB8"/>
<keyword evidence="3" id="KW-1185">Reference proteome</keyword>
<organism evidence="2 3">
    <name type="scientific">Microbotryum silenes-dioicae</name>
    <dbReference type="NCBI Taxonomy" id="796604"/>
    <lineage>
        <taxon>Eukaryota</taxon>
        <taxon>Fungi</taxon>
        <taxon>Dikarya</taxon>
        <taxon>Basidiomycota</taxon>
        <taxon>Pucciniomycotina</taxon>
        <taxon>Microbotryomycetes</taxon>
        <taxon>Microbotryales</taxon>
        <taxon>Microbotryaceae</taxon>
        <taxon>Microbotryum</taxon>
    </lineage>
</organism>
<dbReference type="AlphaFoldDB" id="A0A2X0MGB8"/>
<evidence type="ECO:0000313" key="3">
    <source>
        <dbReference type="Proteomes" id="UP000249464"/>
    </source>
</evidence>
<dbReference type="GO" id="GO:0004364">
    <property type="term" value="F:glutathione transferase activity"/>
    <property type="evidence" value="ECO:0007669"/>
    <property type="project" value="TreeGrafter"/>
</dbReference>
<evidence type="ECO:0000313" key="2">
    <source>
        <dbReference type="EMBL" id="SGY99062.1"/>
    </source>
</evidence>
<dbReference type="PANTHER" id="PTHR42943:SF2">
    <property type="entry name" value="GLUTATHIONE S-TRANSFERASE KAPPA 1"/>
    <property type="match status" value="1"/>
</dbReference>
<feature type="domain" description="DSBA-like thioredoxin" evidence="1">
    <location>
        <begin position="16"/>
        <end position="154"/>
    </location>
</feature>
<evidence type="ECO:0000259" key="1">
    <source>
        <dbReference type="Pfam" id="PF01323"/>
    </source>
</evidence>
<dbReference type="GO" id="GO:0004602">
    <property type="term" value="F:glutathione peroxidase activity"/>
    <property type="evidence" value="ECO:0007669"/>
    <property type="project" value="TreeGrafter"/>
</dbReference>
<feature type="domain" description="DSBA-like thioredoxin" evidence="1">
    <location>
        <begin position="400"/>
        <end position="483"/>
    </location>
</feature>
<dbReference type="InterPro" id="IPR001853">
    <property type="entry name" value="DSBA-like_thioredoxin_dom"/>
</dbReference>
<dbReference type="Proteomes" id="UP000249464">
    <property type="component" value="Unassembled WGS sequence"/>
</dbReference>
<feature type="domain" description="DSBA-like thioredoxin" evidence="1">
    <location>
        <begin position="264"/>
        <end position="338"/>
    </location>
</feature>
<accession>A0A2X0MGB8</accession>
<gene>
    <name evidence="2" type="primary">BQ5605_C034g11264</name>
    <name evidence="2" type="ORF">BQ5605_C034G11264</name>
</gene>
<dbReference type="GO" id="GO:0005777">
    <property type="term" value="C:peroxisome"/>
    <property type="evidence" value="ECO:0007669"/>
    <property type="project" value="TreeGrafter"/>
</dbReference>
<dbReference type="InterPro" id="IPR051924">
    <property type="entry name" value="GST_Kappa/NadH"/>
</dbReference>